<sequence>MERKKTLTMNWAGLGDVDDDDDCFFETCERISSAVPQDLGSSSDEEDNFQDTRVSFSTCPSSVKTFKANTFRAISVSKTGAAAVATAVVRPDYNVWMSAPGSIRERRKRLLHGMGLDENKESLKITSLELGRAITRKFENANANAKPNSNSNSNANASASASASANANDNANANAIVNSNANSSSSSSSSLVPAKTMKKILSSVSEEQSSDPSRSPVTFVMGRSRSDGDIDSSFVMTRKEEFLGKISKQRLTRTSTEIFASRAAKIVAPYHDGSRVTSKDSGVAEQSERRRGKFASSNSIARVGAFFLIKNLDTGKEFIVNEYREDGMWNKVSDLQTGKQLTIEEFEKTVGHSPVVKELMRRDHGKKGNYISKSLKLSKKRGAAVLKSIKGVASGYFGETQREREAGGAAPQPAAPPPGLPLPPEKKEANNDWVRVRQAGKSSKDLTALHLSQEIQAHEGCIWTIKFSSDGHYLASAGEDKVIHVWEVQECEVMSLKPEDGSHAPIHPSLLASADRNGQAETPPLGADKKKKGKSTAGTKKGNPIPDYVHVPETVFSLSEKPFCSFEGHQDDVLDLSWSKSQQLLSSSMDKTVRLWDLESKACLKLFAHNDYVTCIQFNPVDDNYFISGSLDAKIRIWNVPNRNVVDWLDAHEMVTAISYTPDAQAAFVGTHKGTCRTYSTEDCKLCQTNTIELRHKKKANLRKVTGFQFAPDTPSQVLITSADSRVRIVEDAEVIQKFTGFRNPDSQIAASFNADGRYVICASEDSQVYLWKREKPKPAAPGKPKTLVVSQIHEHFPCKDVSVAIIWPCTIKGGPPAPGSKKQQQQQPSNDDSAAQGNSKKAALPPLPKKNANPPPETASATPEEDPAAISRTDSGKGDSMGSDSGSVRHGDSPSSAGDDSPSISPAANPSSSSADNGQATTAWGLVIVTAGFGGEIRCYQNFGLPRKVSR</sequence>
<gene>
    <name evidence="1" type="ORF">L6164_000488</name>
</gene>
<reference evidence="1 2" key="1">
    <citation type="journal article" date="2022" name="DNA Res.">
        <title>Chromosomal-level genome assembly of the orchid tree Bauhinia variegata (Leguminosae; Cercidoideae) supports the allotetraploid origin hypothesis of Bauhinia.</title>
        <authorList>
            <person name="Zhong Y."/>
            <person name="Chen Y."/>
            <person name="Zheng D."/>
            <person name="Pang J."/>
            <person name="Liu Y."/>
            <person name="Luo S."/>
            <person name="Meng S."/>
            <person name="Qian L."/>
            <person name="Wei D."/>
            <person name="Dai S."/>
            <person name="Zhou R."/>
        </authorList>
    </citation>
    <scope>NUCLEOTIDE SEQUENCE [LARGE SCALE GENOMIC DNA]</scope>
    <source>
        <strain evidence="1">BV-YZ2020</strain>
    </source>
</reference>
<dbReference type="EMBL" id="CM039426">
    <property type="protein sequence ID" value="KAI4356466.1"/>
    <property type="molecule type" value="Genomic_DNA"/>
</dbReference>
<comment type="caution">
    <text evidence="1">The sequence shown here is derived from an EMBL/GenBank/DDBJ whole genome shotgun (WGS) entry which is preliminary data.</text>
</comment>
<accession>A0ACB9Q6T1</accession>
<evidence type="ECO:0000313" key="2">
    <source>
        <dbReference type="Proteomes" id="UP000828941"/>
    </source>
</evidence>
<proteinExistence type="predicted"/>
<name>A0ACB9Q6T1_BAUVA</name>
<organism evidence="1 2">
    <name type="scientific">Bauhinia variegata</name>
    <name type="common">Purple orchid tree</name>
    <name type="synonym">Phanera variegata</name>
    <dbReference type="NCBI Taxonomy" id="167791"/>
    <lineage>
        <taxon>Eukaryota</taxon>
        <taxon>Viridiplantae</taxon>
        <taxon>Streptophyta</taxon>
        <taxon>Embryophyta</taxon>
        <taxon>Tracheophyta</taxon>
        <taxon>Spermatophyta</taxon>
        <taxon>Magnoliopsida</taxon>
        <taxon>eudicotyledons</taxon>
        <taxon>Gunneridae</taxon>
        <taxon>Pentapetalae</taxon>
        <taxon>rosids</taxon>
        <taxon>fabids</taxon>
        <taxon>Fabales</taxon>
        <taxon>Fabaceae</taxon>
        <taxon>Cercidoideae</taxon>
        <taxon>Cercideae</taxon>
        <taxon>Bauhiniinae</taxon>
        <taxon>Bauhinia</taxon>
    </lineage>
</organism>
<dbReference type="Proteomes" id="UP000828941">
    <property type="component" value="Chromosome 1"/>
</dbReference>
<keyword evidence="2" id="KW-1185">Reference proteome</keyword>
<evidence type="ECO:0000313" key="1">
    <source>
        <dbReference type="EMBL" id="KAI4356466.1"/>
    </source>
</evidence>
<protein>
    <submittedName>
        <fullName evidence="1">Uncharacterized protein</fullName>
    </submittedName>
</protein>